<proteinExistence type="predicted"/>
<protein>
    <submittedName>
        <fullName evidence="1">Uncharacterized protein</fullName>
    </submittedName>
</protein>
<dbReference type="Proteomes" id="UP000324222">
    <property type="component" value="Unassembled WGS sequence"/>
</dbReference>
<comment type="caution">
    <text evidence="1">The sequence shown here is derived from an EMBL/GenBank/DDBJ whole genome shotgun (WGS) entry which is preliminary data.</text>
</comment>
<dbReference type="EMBL" id="VSRR010009172">
    <property type="protein sequence ID" value="MPC49906.1"/>
    <property type="molecule type" value="Genomic_DNA"/>
</dbReference>
<name>A0A5B7FWF9_PORTR</name>
<accession>A0A5B7FWF9</accession>
<dbReference type="AlphaFoldDB" id="A0A5B7FWF9"/>
<organism evidence="1 2">
    <name type="scientific">Portunus trituberculatus</name>
    <name type="common">Swimming crab</name>
    <name type="synonym">Neptunus trituberculatus</name>
    <dbReference type="NCBI Taxonomy" id="210409"/>
    <lineage>
        <taxon>Eukaryota</taxon>
        <taxon>Metazoa</taxon>
        <taxon>Ecdysozoa</taxon>
        <taxon>Arthropoda</taxon>
        <taxon>Crustacea</taxon>
        <taxon>Multicrustacea</taxon>
        <taxon>Malacostraca</taxon>
        <taxon>Eumalacostraca</taxon>
        <taxon>Eucarida</taxon>
        <taxon>Decapoda</taxon>
        <taxon>Pleocyemata</taxon>
        <taxon>Brachyura</taxon>
        <taxon>Eubrachyura</taxon>
        <taxon>Portunoidea</taxon>
        <taxon>Portunidae</taxon>
        <taxon>Portuninae</taxon>
        <taxon>Portunus</taxon>
    </lineage>
</organism>
<evidence type="ECO:0000313" key="2">
    <source>
        <dbReference type="Proteomes" id="UP000324222"/>
    </source>
</evidence>
<reference evidence="1 2" key="1">
    <citation type="submission" date="2019-05" db="EMBL/GenBank/DDBJ databases">
        <title>Another draft genome of Portunus trituberculatus and its Hox gene families provides insights of decapod evolution.</title>
        <authorList>
            <person name="Jeong J.-H."/>
            <person name="Song I."/>
            <person name="Kim S."/>
            <person name="Choi T."/>
            <person name="Kim D."/>
            <person name="Ryu S."/>
            <person name="Kim W."/>
        </authorList>
    </citation>
    <scope>NUCLEOTIDE SEQUENCE [LARGE SCALE GENOMIC DNA]</scope>
    <source>
        <tissue evidence="1">Muscle</tissue>
    </source>
</reference>
<gene>
    <name evidence="1" type="ORF">E2C01_043721</name>
</gene>
<evidence type="ECO:0000313" key="1">
    <source>
        <dbReference type="EMBL" id="MPC49906.1"/>
    </source>
</evidence>
<keyword evidence="2" id="KW-1185">Reference proteome</keyword>
<sequence>MGTRSLRSDLLGLSAICLPQQHQNSSRGSMVVVVVVVSPVTISSAGDGRTGAALTPITATAAKVISSRPPMATQPDLMLYLQQTSRYQYK</sequence>